<dbReference type="HAMAP" id="MF_00969">
    <property type="entry name" value="TRCF"/>
    <property type="match status" value="1"/>
</dbReference>
<keyword evidence="5 13" id="KW-0378">Hydrolase</keyword>
<comment type="similarity">
    <text evidence="11 13">In the C-terminal section; belongs to the helicase family. RecG subfamily.</text>
</comment>
<dbReference type="InterPro" id="IPR001650">
    <property type="entry name" value="Helicase_C-like"/>
</dbReference>
<keyword evidence="9 13" id="KW-0234">DNA repair</keyword>
<proteinExistence type="inferred from homology"/>
<dbReference type="PROSITE" id="PS51194">
    <property type="entry name" value="HELICASE_CTER"/>
    <property type="match status" value="1"/>
</dbReference>
<keyword evidence="8 13" id="KW-0238">DNA-binding</keyword>
<reference evidence="16 17" key="1">
    <citation type="submission" date="2017-07" db="EMBL/GenBank/DDBJ databases">
        <title>Complete genome sequence of Oryzomicrobium terrae TPP412.</title>
        <authorList>
            <person name="Chiu L.-W."/>
            <person name="Lo K.-J."/>
            <person name="Tsai Y.-M."/>
            <person name="Lin S.-S."/>
            <person name="Kuo C.-H."/>
            <person name="Liu C.-T."/>
        </authorList>
    </citation>
    <scope>NUCLEOTIDE SEQUENCE [LARGE SCALE GENOMIC DNA]</scope>
    <source>
        <strain evidence="16 17">TPP412</strain>
    </source>
</reference>
<dbReference type="PROSITE" id="PS51192">
    <property type="entry name" value="HELICASE_ATP_BIND_1"/>
    <property type="match status" value="1"/>
</dbReference>
<dbReference type="PANTHER" id="PTHR47964">
    <property type="entry name" value="ATP-DEPENDENT DNA HELICASE HOMOLOG RECG, CHLOROPLASTIC"/>
    <property type="match status" value="1"/>
</dbReference>
<dbReference type="Pfam" id="PF21132">
    <property type="entry name" value="MFD_D3"/>
    <property type="match status" value="1"/>
</dbReference>
<evidence type="ECO:0000256" key="12">
    <source>
        <dbReference type="ARBA" id="ARBA00070128"/>
    </source>
</evidence>
<comment type="function">
    <text evidence="13">Couples transcription and DNA repair by recognizing RNA polymerase (RNAP) stalled at DNA lesions. Mediates ATP-dependent release of RNAP and its truncated transcript from the DNA, and recruitment of nucleotide excision repair machinery to the damaged site.</text>
</comment>
<evidence type="ECO:0000313" key="17">
    <source>
        <dbReference type="Proteomes" id="UP000323671"/>
    </source>
</evidence>
<keyword evidence="17" id="KW-1185">Reference proteome</keyword>
<dbReference type="InterPro" id="IPR003711">
    <property type="entry name" value="CarD-like/TRCF_RID"/>
</dbReference>
<keyword evidence="7 13" id="KW-0067">ATP-binding</keyword>
<dbReference type="GO" id="GO:0003684">
    <property type="term" value="F:damaged DNA binding"/>
    <property type="evidence" value="ECO:0007669"/>
    <property type="project" value="InterPro"/>
</dbReference>
<dbReference type="PANTHER" id="PTHR47964:SF1">
    <property type="entry name" value="ATP-DEPENDENT DNA HELICASE HOMOLOG RECG, CHLOROPLASTIC"/>
    <property type="match status" value="1"/>
</dbReference>
<evidence type="ECO:0000256" key="5">
    <source>
        <dbReference type="ARBA" id="ARBA00022801"/>
    </source>
</evidence>
<keyword evidence="3 13" id="KW-0547">Nucleotide-binding</keyword>
<evidence type="ECO:0000256" key="6">
    <source>
        <dbReference type="ARBA" id="ARBA00022806"/>
    </source>
</evidence>
<dbReference type="Gene3D" id="3.40.50.11180">
    <property type="match status" value="1"/>
</dbReference>
<evidence type="ECO:0000256" key="10">
    <source>
        <dbReference type="ARBA" id="ARBA00061104"/>
    </source>
</evidence>
<dbReference type="GO" id="GO:0006355">
    <property type="term" value="P:regulation of DNA-templated transcription"/>
    <property type="evidence" value="ECO:0007669"/>
    <property type="project" value="UniProtKB-UniRule"/>
</dbReference>
<feature type="domain" description="Helicase ATP-binding" evidence="14">
    <location>
        <begin position="616"/>
        <end position="777"/>
    </location>
</feature>
<evidence type="ECO:0000256" key="13">
    <source>
        <dbReference type="HAMAP-Rule" id="MF_00969"/>
    </source>
</evidence>
<dbReference type="InterPro" id="IPR041471">
    <property type="entry name" value="UvrB_inter"/>
</dbReference>
<dbReference type="GO" id="GO:0005524">
    <property type="term" value="F:ATP binding"/>
    <property type="evidence" value="ECO:0007669"/>
    <property type="project" value="UniProtKB-UniRule"/>
</dbReference>
<dbReference type="FunFam" id="3.40.50.300:FF:000546">
    <property type="entry name" value="Transcription-repair-coupling factor"/>
    <property type="match status" value="1"/>
</dbReference>
<dbReference type="Gene3D" id="3.30.2060.10">
    <property type="entry name" value="Penicillin-binding protein 1b domain"/>
    <property type="match status" value="1"/>
</dbReference>
<comment type="similarity">
    <text evidence="10 13">In the N-terminal section; belongs to the UvrB family.</text>
</comment>
<dbReference type="RefSeq" id="WP_149426466.1">
    <property type="nucleotide sequence ID" value="NZ_CP022579.1"/>
</dbReference>
<dbReference type="EC" id="3.6.4.-" evidence="13"/>
<evidence type="ECO:0000256" key="9">
    <source>
        <dbReference type="ARBA" id="ARBA00023204"/>
    </source>
</evidence>
<dbReference type="InterPro" id="IPR014001">
    <property type="entry name" value="Helicase_ATP-bd"/>
</dbReference>
<dbReference type="CDD" id="cd17991">
    <property type="entry name" value="DEXHc_TRCF"/>
    <property type="match status" value="1"/>
</dbReference>
<dbReference type="SMART" id="SM01058">
    <property type="entry name" value="CarD_TRCF"/>
    <property type="match status" value="1"/>
</dbReference>
<dbReference type="AlphaFoldDB" id="A0A5C1E7I6"/>
<dbReference type="GO" id="GO:0000716">
    <property type="term" value="P:transcription-coupled nucleotide-excision repair, DNA damage recognition"/>
    <property type="evidence" value="ECO:0007669"/>
    <property type="project" value="UniProtKB-UniRule"/>
</dbReference>
<dbReference type="GO" id="GO:0016787">
    <property type="term" value="F:hydrolase activity"/>
    <property type="evidence" value="ECO:0007669"/>
    <property type="project" value="UniProtKB-KW"/>
</dbReference>
<dbReference type="SUPFAM" id="SSF52540">
    <property type="entry name" value="P-loop containing nucleoside triphosphate hydrolases"/>
    <property type="match status" value="4"/>
</dbReference>
<dbReference type="SMART" id="SM00490">
    <property type="entry name" value="HELICc"/>
    <property type="match status" value="1"/>
</dbReference>
<evidence type="ECO:0000313" key="16">
    <source>
        <dbReference type="EMBL" id="QEL64890.1"/>
    </source>
</evidence>
<dbReference type="Pfam" id="PF00271">
    <property type="entry name" value="Helicase_C"/>
    <property type="match status" value="1"/>
</dbReference>
<dbReference type="GO" id="GO:0005737">
    <property type="term" value="C:cytoplasm"/>
    <property type="evidence" value="ECO:0007669"/>
    <property type="project" value="UniProtKB-SubCell"/>
</dbReference>
<protein>
    <recommendedName>
        <fullName evidence="12 13">Transcription-repair-coupling factor</fullName>
        <shortName evidence="13">TRCF</shortName>
        <ecNumber evidence="13">3.6.4.-</ecNumber>
    </recommendedName>
</protein>
<evidence type="ECO:0000256" key="2">
    <source>
        <dbReference type="ARBA" id="ARBA00022490"/>
    </source>
</evidence>
<dbReference type="SUPFAM" id="SSF143517">
    <property type="entry name" value="TRCF domain-like"/>
    <property type="match status" value="1"/>
</dbReference>
<dbReference type="SMART" id="SM00982">
    <property type="entry name" value="TRCF"/>
    <property type="match status" value="1"/>
</dbReference>
<dbReference type="InterPro" id="IPR048635">
    <property type="entry name" value="MFD_D3"/>
</dbReference>
<dbReference type="Gene3D" id="3.40.50.11140">
    <property type="match status" value="1"/>
</dbReference>
<evidence type="ECO:0000256" key="4">
    <source>
        <dbReference type="ARBA" id="ARBA00022763"/>
    </source>
</evidence>
<keyword evidence="2 13" id="KW-0963">Cytoplasm</keyword>
<dbReference type="Gene3D" id="3.40.50.300">
    <property type="entry name" value="P-loop containing nucleotide triphosphate hydrolases"/>
    <property type="match status" value="2"/>
</dbReference>
<dbReference type="FunFam" id="3.40.50.300:FF:000300">
    <property type="entry name" value="Transcription-repair-coupling factor"/>
    <property type="match status" value="1"/>
</dbReference>
<dbReference type="InterPro" id="IPR047112">
    <property type="entry name" value="RecG/Mfd"/>
</dbReference>
<keyword evidence="4 13" id="KW-0227">DNA damage</keyword>
<organism evidence="16 17">
    <name type="scientific">Oryzomicrobium terrae</name>
    <dbReference type="NCBI Taxonomy" id="1735038"/>
    <lineage>
        <taxon>Bacteria</taxon>
        <taxon>Pseudomonadati</taxon>
        <taxon>Pseudomonadota</taxon>
        <taxon>Betaproteobacteria</taxon>
        <taxon>Rhodocyclales</taxon>
        <taxon>Rhodocyclaceae</taxon>
        <taxon>Oryzomicrobium</taxon>
    </lineage>
</organism>
<evidence type="ECO:0000256" key="3">
    <source>
        <dbReference type="ARBA" id="ARBA00022741"/>
    </source>
</evidence>
<dbReference type="InterPro" id="IPR004576">
    <property type="entry name" value="Mfd"/>
</dbReference>
<dbReference type="SUPFAM" id="SSF141259">
    <property type="entry name" value="CarD-like"/>
    <property type="match status" value="1"/>
</dbReference>
<dbReference type="Pfam" id="PF00270">
    <property type="entry name" value="DEAD"/>
    <property type="match status" value="1"/>
</dbReference>
<sequence length="1148" mass="126068">MAAALPARLPAPGERTDAPSLPGSADALYLAAAATRIKRPLAVVTASAQDAQRLLDEIPWFAPGLRVKLLPDWETLPYDNFSPHHDLVSERLATLWALYKGEFDVVLVPASTAVVRLAPPAFLAAYTFHFKKGEQLDAEAFRAQVTLAGYTNVTQVVSPGEYSIRGGLIDLFPMGSPLPYRIDLFDDEIETLRAFDADSQRSLYPVPEVQLLPAREFPMDDRGRTLFRQRFREVFEGDPAKSGVYKDISNGIPSAGIEYYLPLFFEEGDAATLFDYLPKDALFCLHGAVDEAIRDFARDTQSRYNLLQGDKARPLLPPETLFLNEEAFFVAAKNYGRLALRPAVSAAAELAASLPAVAVDRRAEDPLTALKAFTGGFAGRVLLLAESAGRRETLNEMFAEHGLKPAASADLAAFASPGAPQLALGVGPLQSGFIVGAGSDALAFVTETELYAGSPRRAKRAAQKKASLDNWLKDLTELKVGDPVVHEQHGIGRYLGLVTLDLGEGNTEFLHLEYANDAKLYVPVSQLHVISRYSGADPDAAPVHTLGSGQWEKAKRRAAEQARDTAAELLALYAARAARQGHAFAFKASDYDAFADGFGFEETPDQAAAIAAVIDDMKSGKPMDRLVCGDVGFGKTEVALRAAFVAVAGNKQVAVLCPTTLLCEQHYQTFCDRFADWPVKIAEISRFKTAKETAQAVKDLAEGKIDILIGTHKLIQQDVKFPNLGLVIIDEEHRFGVRQKEALKALRAEVDVLTLTATPIPRTLAMSLEGLRDFSAIATAPQKRLAIKTFVSKFSDGIIREAVLREFKRGGQVYFLHNEVDTIDNMREKLTKLLPEARIAVGHGQMPERDLERVMRDFTQGRANLLLCTTIIETGIDISNANTILINRAEKFGLAQLHQLRGRVGRSHHQAYAYLLVFDEKALTKQAKQRLEAIQMMEELGSGFYLAMHDLEIRGAGEVLGENQSGEMQEVGFNLYTEMLNRAVAALKQGREPDLAQPLGVATEINLHVPALLPNDYCPDVHERLSLYKRLANCEADDEIGALQEELVDRFGELPAQAQSLLATHRLRLLAKPLCVQKLDATREQVTVQFSPEFSKNPPIEPIKIINLIQTDRNYKLAGQDKLALSRSCPTLADRVAAVKDLFKKLTA</sequence>
<evidence type="ECO:0000256" key="8">
    <source>
        <dbReference type="ARBA" id="ARBA00023125"/>
    </source>
</evidence>
<name>A0A5C1E7I6_9RHOO</name>
<dbReference type="Pfam" id="PF02559">
    <property type="entry name" value="CarD_TRCF_RID"/>
    <property type="match status" value="1"/>
</dbReference>
<dbReference type="InterPro" id="IPR027417">
    <property type="entry name" value="P-loop_NTPase"/>
</dbReference>
<dbReference type="EMBL" id="CP022579">
    <property type="protein sequence ID" value="QEL64890.1"/>
    <property type="molecule type" value="Genomic_DNA"/>
</dbReference>
<dbReference type="GO" id="GO:0003678">
    <property type="term" value="F:DNA helicase activity"/>
    <property type="evidence" value="ECO:0007669"/>
    <property type="project" value="TreeGrafter"/>
</dbReference>
<dbReference type="InterPro" id="IPR037235">
    <property type="entry name" value="TRCF-like_C_D7"/>
</dbReference>
<dbReference type="SMART" id="SM00487">
    <property type="entry name" value="DEXDc"/>
    <property type="match status" value="1"/>
</dbReference>
<dbReference type="Pfam" id="PF17757">
    <property type="entry name" value="UvrB_inter"/>
    <property type="match status" value="1"/>
</dbReference>
<evidence type="ECO:0000256" key="7">
    <source>
        <dbReference type="ARBA" id="ARBA00022840"/>
    </source>
</evidence>
<gene>
    <name evidence="13 16" type="primary">mfd</name>
    <name evidence="16" type="ORF">OTERR_14140</name>
</gene>
<evidence type="ECO:0000259" key="15">
    <source>
        <dbReference type="PROSITE" id="PS51194"/>
    </source>
</evidence>
<keyword evidence="6" id="KW-0347">Helicase</keyword>
<comment type="subcellular location">
    <subcellularLocation>
        <location evidence="1 13">Cytoplasm</location>
    </subcellularLocation>
</comment>
<dbReference type="Proteomes" id="UP000323671">
    <property type="component" value="Chromosome"/>
</dbReference>
<dbReference type="Gene3D" id="3.90.1150.50">
    <property type="entry name" value="Transcription-repair-coupling factor, D7 domain"/>
    <property type="match status" value="1"/>
</dbReference>
<dbReference type="KEGG" id="otr:OTERR_14140"/>
<dbReference type="InterPro" id="IPR005118">
    <property type="entry name" value="TRCF_C"/>
</dbReference>
<evidence type="ECO:0000256" key="1">
    <source>
        <dbReference type="ARBA" id="ARBA00004496"/>
    </source>
</evidence>
<feature type="domain" description="Helicase C-terminal" evidence="15">
    <location>
        <begin position="798"/>
        <end position="952"/>
    </location>
</feature>
<dbReference type="NCBIfam" id="TIGR00580">
    <property type="entry name" value="mfd"/>
    <property type="match status" value="1"/>
</dbReference>
<dbReference type="InterPro" id="IPR036101">
    <property type="entry name" value="CarD-like/TRCF_RID_sf"/>
</dbReference>
<accession>A0A5C1E7I6</accession>
<dbReference type="InterPro" id="IPR011545">
    <property type="entry name" value="DEAD/DEAH_box_helicase_dom"/>
</dbReference>
<dbReference type="Pfam" id="PF03461">
    <property type="entry name" value="TRCF"/>
    <property type="match status" value="1"/>
</dbReference>
<dbReference type="Gene3D" id="2.40.10.170">
    <property type="match status" value="1"/>
</dbReference>
<evidence type="ECO:0000256" key="11">
    <source>
        <dbReference type="ARBA" id="ARBA00061399"/>
    </source>
</evidence>
<evidence type="ECO:0000259" key="14">
    <source>
        <dbReference type="PROSITE" id="PS51192"/>
    </source>
</evidence>